<feature type="compositionally biased region" description="Basic residues" evidence="1">
    <location>
        <begin position="117"/>
        <end position="129"/>
    </location>
</feature>
<evidence type="ECO:0000313" key="2">
    <source>
        <dbReference type="EMBL" id="EXJ86623.1"/>
    </source>
</evidence>
<keyword evidence="3" id="KW-1185">Reference proteome</keyword>
<gene>
    <name evidence="2" type="ORF">A1O3_03576</name>
</gene>
<dbReference type="GeneID" id="19167702"/>
<evidence type="ECO:0000256" key="1">
    <source>
        <dbReference type="SAM" id="MobiDB-lite"/>
    </source>
</evidence>
<organism evidence="2 3">
    <name type="scientific">Capronia epimyces CBS 606.96</name>
    <dbReference type="NCBI Taxonomy" id="1182542"/>
    <lineage>
        <taxon>Eukaryota</taxon>
        <taxon>Fungi</taxon>
        <taxon>Dikarya</taxon>
        <taxon>Ascomycota</taxon>
        <taxon>Pezizomycotina</taxon>
        <taxon>Eurotiomycetes</taxon>
        <taxon>Chaetothyriomycetidae</taxon>
        <taxon>Chaetothyriales</taxon>
        <taxon>Herpotrichiellaceae</taxon>
        <taxon>Capronia</taxon>
    </lineage>
</organism>
<reference evidence="2 3" key="1">
    <citation type="submission" date="2013-03" db="EMBL/GenBank/DDBJ databases">
        <title>The Genome Sequence of Capronia epimyces CBS 606.96.</title>
        <authorList>
            <consortium name="The Broad Institute Genomics Platform"/>
            <person name="Cuomo C."/>
            <person name="de Hoog S."/>
            <person name="Gorbushina A."/>
            <person name="Walker B."/>
            <person name="Young S.K."/>
            <person name="Zeng Q."/>
            <person name="Gargeya S."/>
            <person name="Fitzgerald M."/>
            <person name="Haas B."/>
            <person name="Abouelleil A."/>
            <person name="Allen A.W."/>
            <person name="Alvarado L."/>
            <person name="Arachchi H.M."/>
            <person name="Berlin A.M."/>
            <person name="Chapman S.B."/>
            <person name="Gainer-Dewar J."/>
            <person name="Goldberg J."/>
            <person name="Griggs A."/>
            <person name="Gujja S."/>
            <person name="Hansen M."/>
            <person name="Howarth C."/>
            <person name="Imamovic A."/>
            <person name="Ireland A."/>
            <person name="Larimer J."/>
            <person name="McCowan C."/>
            <person name="Murphy C."/>
            <person name="Pearson M."/>
            <person name="Poon T.W."/>
            <person name="Priest M."/>
            <person name="Roberts A."/>
            <person name="Saif S."/>
            <person name="Shea T."/>
            <person name="Sisk P."/>
            <person name="Sykes S."/>
            <person name="Wortman J."/>
            <person name="Nusbaum C."/>
            <person name="Birren B."/>
        </authorList>
    </citation>
    <scope>NUCLEOTIDE SEQUENCE [LARGE SCALE GENOMIC DNA]</scope>
    <source>
        <strain evidence="2 3">CBS 606.96</strain>
    </source>
</reference>
<proteinExistence type="predicted"/>
<dbReference type="HOGENOM" id="CLU_769533_0_0_1"/>
<evidence type="ECO:0000313" key="3">
    <source>
        <dbReference type="Proteomes" id="UP000019478"/>
    </source>
</evidence>
<dbReference type="EMBL" id="AMGY01000003">
    <property type="protein sequence ID" value="EXJ86623.1"/>
    <property type="molecule type" value="Genomic_DNA"/>
</dbReference>
<sequence>MFWEMILQDIQQFIIIVEAPGATYNENDKLVLLRLLERAETQFHRTTASWAQLANPQAPGSQPSLQGSIRRCIVPAPTEYLSEGLEASKTKLVNIDGRQLCMRKQHFDESYLDRKSTARSRRRRMRRRGMINSPGHAAQRPNPLSHFITAEDVQYPAFTQQEARWTLATLGKTPAYVCLSAFMVSVTAKYNWEGISHNHALSILKQLQERKDLLVRQDAGSEKTTVERRVQCLKAVLEKMAKEYDLDRKAFTQGISVGTGMADLGKLSRMAIPGQQDVKVVQELVAELLHGRS</sequence>
<name>W9Y294_9EURO</name>
<accession>W9Y294</accession>
<dbReference type="RefSeq" id="XP_007731902.1">
    <property type="nucleotide sequence ID" value="XM_007733712.1"/>
</dbReference>
<comment type="caution">
    <text evidence="2">The sequence shown here is derived from an EMBL/GenBank/DDBJ whole genome shotgun (WGS) entry which is preliminary data.</text>
</comment>
<dbReference type="AlphaFoldDB" id="W9Y294"/>
<protein>
    <submittedName>
        <fullName evidence="2">Uncharacterized protein</fullName>
    </submittedName>
</protein>
<dbReference type="OrthoDB" id="10267082at2759"/>
<feature type="region of interest" description="Disordered" evidence="1">
    <location>
        <begin position="112"/>
        <end position="142"/>
    </location>
</feature>
<dbReference type="Proteomes" id="UP000019478">
    <property type="component" value="Unassembled WGS sequence"/>
</dbReference>